<organism evidence="1">
    <name type="scientific">Arundo donax</name>
    <name type="common">Giant reed</name>
    <name type="synonym">Donax arundinaceus</name>
    <dbReference type="NCBI Taxonomy" id="35708"/>
    <lineage>
        <taxon>Eukaryota</taxon>
        <taxon>Viridiplantae</taxon>
        <taxon>Streptophyta</taxon>
        <taxon>Embryophyta</taxon>
        <taxon>Tracheophyta</taxon>
        <taxon>Spermatophyta</taxon>
        <taxon>Magnoliopsida</taxon>
        <taxon>Liliopsida</taxon>
        <taxon>Poales</taxon>
        <taxon>Poaceae</taxon>
        <taxon>PACMAD clade</taxon>
        <taxon>Arundinoideae</taxon>
        <taxon>Arundineae</taxon>
        <taxon>Arundo</taxon>
    </lineage>
</organism>
<reference evidence="1" key="1">
    <citation type="submission" date="2014-09" db="EMBL/GenBank/DDBJ databases">
        <authorList>
            <person name="Magalhaes I.L.F."/>
            <person name="Oliveira U."/>
            <person name="Santos F.R."/>
            <person name="Vidigal T.H.D.A."/>
            <person name="Brescovit A.D."/>
            <person name="Santos A.J."/>
        </authorList>
    </citation>
    <scope>NUCLEOTIDE SEQUENCE</scope>
    <source>
        <tissue evidence="1">Shoot tissue taken approximately 20 cm above the soil surface</tissue>
    </source>
</reference>
<sequence>MMQCSLHVNDNADCTADRLAHELFLCAHRRRPMLRSRNACGHLEILLLVHLPQPLDLLPQRLLMSCKTCKFPRS</sequence>
<evidence type="ECO:0000313" key="1">
    <source>
        <dbReference type="EMBL" id="JAD76737.1"/>
    </source>
</evidence>
<dbReference type="EMBL" id="GBRH01221158">
    <property type="protein sequence ID" value="JAD76737.1"/>
    <property type="molecule type" value="Transcribed_RNA"/>
</dbReference>
<accession>A0A0A9CZ16</accession>
<reference evidence="1" key="2">
    <citation type="journal article" date="2015" name="Data Brief">
        <title>Shoot transcriptome of the giant reed, Arundo donax.</title>
        <authorList>
            <person name="Barrero R.A."/>
            <person name="Guerrero F.D."/>
            <person name="Moolhuijzen P."/>
            <person name="Goolsby J.A."/>
            <person name="Tidwell J."/>
            <person name="Bellgard S.E."/>
            <person name="Bellgard M.I."/>
        </authorList>
    </citation>
    <scope>NUCLEOTIDE SEQUENCE</scope>
    <source>
        <tissue evidence="1">Shoot tissue taken approximately 20 cm above the soil surface</tissue>
    </source>
</reference>
<proteinExistence type="predicted"/>
<protein>
    <submittedName>
        <fullName evidence="1">Uncharacterized protein</fullName>
    </submittedName>
</protein>
<dbReference type="AlphaFoldDB" id="A0A0A9CZ16"/>
<name>A0A0A9CZ16_ARUDO</name>